<name>A0A7S4ESG0_CHRCT</name>
<protein>
    <submittedName>
        <fullName evidence="1">Uncharacterized protein</fullName>
    </submittedName>
</protein>
<dbReference type="EMBL" id="HBIZ01002845">
    <property type="protein sequence ID" value="CAE0748933.1"/>
    <property type="molecule type" value="Transcribed_RNA"/>
</dbReference>
<accession>A0A7S4ESG0</accession>
<gene>
    <name evidence="1" type="ORF">PCAR00345_LOCUS1515</name>
</gene>
<organism evidence="1">
    <name type="scientific">Chrysotila carterae</name>
    <name type="common">Marine alga</name>
    <name type="synonym">Syracosphaera carterae</name>
    <dbReference type="NCBI Taxonomy" id="13221"/>
    <lineage>
        <taxon>Eukaryota</taxon>
        <taxon>Haptista</taxon>
        <taxon>Haptophyta</taxon>
        <taxon>Prymnesiophyceae</taxon>
        <taxon>Isochrysidales</taxon>
        <taxon>Isochrysidaceae</taxon>
        <taxon>Chrysotila</taxon>
    </lineage>
</organism>
<evidence type="ECO:0000313" key="1">
    <source>
        <dbReference type="EMBL" id="CAE0748933.1"/>
    </source>
</evidence>
<sequence length="156" mass="17286">MLRRLKEAAAQEARLVKTGKYRELQRLNVKRAVGMMIDNYDLSGRFVRASAVAPRDKANAAASFGNTAVESLVQILEYFQVDLVANELTKEQQTFVLKALKSTSTSIDSFLALMPSNVVAAAKKQIEEENELNLKEFPDDAYLNPTPTVGELVFSS</sequence>
<dbReference type="AlphaFoldDB" id="A0A7S4ESG0"/>
<proteinExistence type="predicted"/>
<reference evidence="1" key="1">
    <citation type="submission" date="2021-01" db="EMBL/GenBank/DDBJ databases">
        <authorList>
            <person name="Corre E."/>
            <person name="Pelletier E."/>
            <person name="Niang G."/>
            <person name="Scheremetjew M."/>
            <person name="Finn R."/>
            <person name="Kale V."/>
            <person name="Holt S."/>
            <person name="Cochrane G."/>
            <person name="Meng A."/>
            <person name="Brown T."/>
            <person name="Cohen L."/>
        </authorList>
    </citation>
    <scope>NUCLEOTIDE SEQUENCE</scope>
    <source>
        <strain evidence="1">CCMP645</strain>
    </source>
</reference>